<dbReference type="InterPro" id="IPR036322">
    <property type="entry name" value="WD40_repeat_dom_sf"/>
</dbReference>
<dbReference type="PROSITE" id="PS50082">
    <property type="entry name" value="WD_REPEATS_2"/>
    <property type="match status" value="3"/>
</dbReference>
<feature type="repeat" description="WD" evidence="4">
    <location>
        <begin position="236"/>
        <end position="277"/>
    </location>
</feature>
<protein>
    <submittedName>
        <fullName evidence="6">Uncharacterized protein</fullName>
    </submittedName>
</protein>
<comment type="caution">
    <text evidence="6">The sequence shown here is derived from an EMBL/GenBank/DDBJ whole genome shotgun (WGS) entry which is preliminary data.</text>
</comment>
<comment type="similarity">
    <text evidence="1">Belongs to the WD repeat rae1 family.</text>
</comment>
<evidence type="ECO:0000256" key="4">
    <source>
        <dbReference type="PROSITE-ProRule" id="PRU00221"/>
    </source>
</evidence>
<dbReference type="InterPro" id="IPR020472">
    <property type="entry name" value="WD40_PAC1"/>
</dbReference>
<proteinExistence type="inferred from homology"/>
<dbReference type="Gene3D" id="2.130.10.10">
    <property type="entry name" value="YVTN repeat-like/Quinoprotein amine dehydrogenase"/>
    <property type="match status" value="1"/>
</dbReference>
<feature type="repeat" description="WD" evidence="4">
    <location>
        <begin position="104"/>
        <end position="144"/>
    </location>
</feature>
<dbReference type="PRINTS" id="PR00320">
    <property type="entry name" value="GPROTEINBRPT"/>
</dbReference>
<evidence type="ECO:0000313" key="8">
    <source>
        <dbReference type="Proteomes" id="UP000320475"/>
    </source>
</evidence>
<dbReference type="PROSITE" id="PS00678">
    <property type="entry name" value="WD_REPEATS_1"/>
    <property type="match status" value="1"/>
</dbReference>
<dbReference type="EMBL" id="QEAN01000602">
    <property type="protein sequence ID" value="TPX31703.1"/>
    <property type="molecule type" value="Genomic_DNA"/>
</dbReference>
<accession>A0A507CMR9</accession>
<evidence type="ECO:0000313" key="7">
    <source>
        <dbReference type="Proteomes" id="UP000317494"/>
    </source>
</evidence>
<dbReference type="AlphaFoldDB" id="A0A507CMR9"/>
<dbReference type="OrthoDB" id="256303at2759"/>
<dbReference type="SUPFAM" id="SSF50978">
    <property type="entry name" value="WD40 repeat-like"/>
    <property type="match status" value="1"/>
</dbReference>
<sequence length="341" mass="38008">MSSAQNQVYEHKQSIEVVSPPTDSVSQLEFSPQQDILAASSWDNMVRLWQVDTNSGQTVGRHAYSHDQPPLCISWARDGTKLFSGGADKMGKVLDMNTLQSVHFAQHDAPIKCVKAVDNGFVVTGSWDKSLRVWDLRQQTPAFAMQVPERVYAMDCVSNLLVAGTAERMVIVYNLQNPGQPFKNIQSPLKWQTRCLACFPDGKGFAIGSIEGRVGIQYVEDKDSSLNFSFKCHRGTNNDVYAVNSITFHPIHGTFSTAGSDGTFNFWDKDSKQRLKTSSAVGDPIVSTSFSRDGRIFAYGACYDWSRGYEHSKQGQRHRILLCAVKDDDVKPRNQKKPGAR</sequence>
<dbReference type="EMBL" id="QEAM01000415">
    <property type="protein sequence ID" value="TPX40073.1"/>
    <property type="molecule type" value="Genomic_DNA"/>
</dbReference>
<name>A0A507CMR9_9FUNG</name>
<dbReference type="PROSITE" id="PS50294">
    <property type="entry name" value="WD_REPEATS_REGION"/>
    <property type="match status" value="2"/>
</dbReference>
<keyword evidence="7" id="KW-1185">Reference proteome</keyword>
<dbReference type="SMART" id="SM00320">
    <property type="entry name" value="WD40"/>
    <property type="match status" value="5"/>
</dbReference>
<dbReference type="STRING" id="286115.A0A507CMR9"/>
<dbReference type="Pfam" id="PF00400">
    <property type="entry name" value="WD40"/>
    <property type="match status" value="4"/>
</dbReference>
<evidence type="ECO:0000256" key="2">
    <source>
        <dbReference type="ARBA" id="ARBA00022574"/>
    </source>
</evidence>
<dbReference type="PANTHER" id="PTHR10971">
    <property type="entry name" value="MRNA EXPORT FACTOR AND BUB3"/>
    <property type="match status" value="1"/>
</dbReference>
<dbReference type="VEuPathDB" id="FungiDB:SeMB42_g07714"/>
<evidence type="ECO:0000256" key="1">
    <source>
        <dbReference type="ARBA" id="ARBA00007830"/>
    </source>
</evidence>
<evidence type="ECO:0000313" key="6">
    <source>
        <dbReference type="EMBL" id="TPX40073.1"/>
    </source>
</evidence>
<evidence type="ECO:0000256" key="3">
    <source>
        <dbReference type="ARBA" id="ARBA00022737"/>
    </source>
</evidence>
<dbReference type="FunFam" id="2.130.10.10:FF:000190">
    <property type="entry name" value="Nuclear pore complex subunit"/>
    <property type="match status" value="1"/>
</dbReference>
<gene>
    <name evidence="6" type="ORF">SeLEV6574_g06800</name>
    <name evidence="5" type="ORF">SeMB42_g07714</name>
</gene>
<dbReference type="Proteomes" id="UP000317494">
    <property type="component" value="Unassembled WGS sequence"/>
</dbReference>
<dbReference type="InterPro" id="IPR019775">
    <property type="entry name" value="WD40_repeat_CS"/>
</dbReference>
<dbReference type="Proteomes" id="UP000320475">
    <property type="component" value="Unassembled WGS sequence"/>
</dbReference>
<feature type="repeat" description="WD" evidence="4">
    <location>
        <begin position="18"/>
        <end position="59"/>
    </location>
</feature>
<dbReference type="InterPro" id="IPR001680">
    <property type="entry name" value="WD40_rpt"/>
</dbReference>
<evidence type="ECO:0000313" key="5">
    <source>
        <dbReference type="EMBL" id="TPX31703.1"/>
    </source>
</evidence>
<dbReference type="InterPro" id="IPR015943">
    <property type="entry name" value="WD40/YVTN_repeat-like_dom_sf"/>
</dbReference>
<reference evidence="7 8" key="1">
    <citation type="journal article" date="2019" name="Sci. Rep.">
        <title>Comparative genomics of chytrid fungi reveal insights into the obligate biotrophic and pathogenic lifestyle of Synchytrium endobioticum.</title>
        <authorList>
            <person name="van de Vossenberg B.T.L.H."/>
            <person name="Warris S."/>
            <person name="Nguyen H.D.T."/>
            <person name="van Gent-Pelzer M.P.E."/>
            <person name="Joly D.L."/>
            <person name="van de Geest H.C."/>
            <person name="Bonants P.J.M."/>
            <person name="Smith D.S."/>
            <person name="Levesque C.A."/>
            <person name="van der Lee T.A.J."/>
        </authorList>
    </citation>
    <scope>NUCLEOTIDE SEQUENCE [LARGE SCALE GENOMIC DNA]</scope>
    <source>
        <strain evidence="6 8">LEV6574</strain>
        <strain evidence="5 7">MB42</strain>
    </source>
</reference>
<keyword evidence="3" id="KW-0677">Repeat</keyword>
<organism evidence="6 8">
    <name type="scientific">Synchytrium endobioticum</name>
    <dbReference type="NCBI Taxonomy" id="286115"/>
    <lineage>
        <taxon>Eukaryota</taxon>
        <taxon>Fungi</taxon>
        <taxon>Fungi incertae sedis</taxon>
        <taxon>Chytridiomycota</taxon>
        <taxon>Chytridiomycota incertae sedis</taxon>
        <taxon>Chytridiomycetes</taxon>
        <taxon>Synchytriales</taxon>
        <taxon>Synchytriaceae</taxon>
        <taxon>Synchytrium</taxon>
    </lineage>
</organism>
<keyword evidence="2 4" id="KW-0853">WD repeat</keyword>